<protein>
    <submittedName>
        <fullName evidence="1">Uncharacterized protein</fullName>
    </submittedName>
</protein>
<dbReference type="Proteomes" id="UP000005699">
    <property type="component" value="Unassembled WGS sequence"/>
</dbReference>
<dbReference type="HOGENOM" id="CLU_2994700_0_0_9"/>
<evidence type="ECO:0000313" key="2">
    <source>
        <dbReference type="Proteomes" id="UP000005699"/>
    </source>
</evidence>
<dbReference type="AlphaFoldDB" id="E8JPB1"/>
<name>E8JPB1_STREI</name>
<proteinExistence type="predicted"/>
<gene>
    <name evidence="1" type="ORF">HMPREF0819_0834</name>
</gene>
<comment type="caution">
    <text evidence="1">The sequence shown here is derived from an EMBL/GenBank/DDBJ whole genome shotgun (WGS) entry which is preliminary data.</text>
</comment>
<dbReference type="EMBL" id="AEVB01000025">
    <property type="protein sequence ID" value="EFW89005.1"/>
    <property type="molecule type" value="Genomic_DNA"/>
</dbReference>
<accession>E8JPB1</accession>
<evidence type="ECO:0000313" key="1">
    <source>
        <dbReference type="EMBL" id="EFW89005.1"/>
    </source>
</evidence>
<reference evidence="1 2" key="1">
    <citation type="submission" date="2010-12" db="EMBL/GenBank/DDBJ databases">
        <authorList>
            <person name="Muzny D."/>
            <person name="Qin X."/>
            <person name="Deng J."/>
            <person name="Jiang H."/>
            <person name="Liu Y."/>
            <person name="Qu J."/>
            <person name="Song X.-Z."/>
            <person name="Zhang L."/>
            <person name="Thornton R."/>
            <person name="Coyle M."/>
            <person name="Francisco L."/>
            <person name="Jackson L."/>
            <person name="Javaid M."/>
            <person name="Korchina V."/>
            <person name="Kovar C."/>
            <person name="Mata R."/>
            <person name="Mathew T."/>
            <person name="Ngo R."/>
            <person name="Nguyen L."/>
            <person name="Nguyen N."/>
            <person name="Okwuonu G."/>
            <person name="Ongeri F."/>
            <person name="Pham C."/>
            <person name="Simmons D."/>
            <person name="Wilczek-Boney K."/>
            <person name="Hale W."/>
            <person name="Jakkamsetti A."/>
            <person name="Pham P."/>
            <person name="Ruth R."/>
            <person name="San Lucas F."/>
            <person name="Warren J."/>
            <person name="Zhang J."/>
            <person name="Zhao Z."/>
            <person name="Zhou C."/>
            <person name="Zhu D."/>
            <person name="Lee S."/>
            <person name="Bess C."/>
            <person name="Blankenburg K."/>
            <person name="Forbes L."/>
            <person name="Fu Q."/>
            <person name="Gubbala S."/>
            <person name="Hirani K."/>
            <person name="Jayaseelan J.C."/>
            <person name="Lara F."/>
            <person name="Munidasa M."/>
            <person name="Palculict T."/>
            <person name="Patil S."/>
            <person name="Pu L.-L."/>
            <person name="Saada N."/>
            <person name="Tang L."/>
            <person name="Weissenberger G."/>
            <person name="Zhu Y."/>
            <person name="Hemphill L."/>
            <person name="Shang Y."/>
            <person name="Youmans B."/>
            <person name="Ayvaz T."/>
            <person name="Ross M."/>
            <person name="Santibanez J."/>
            <person name="Aqrawi P."/>
            <person name="Gross S."/>
            <person name="Joshi V."/>
            <person name="Fowler G."/>
            <person name="Nazareth L."/>
            <person name="Reid J."/>
            <person name="Worley K."/>
            <person name="Petrosino J."/>
            <person name="Highlander S."/>
            <person name="Gibbs R."/>
        </authorList>
    </citation>
    <scope>NUCLEOTIDE SEQUENCE [LARGE SCALE GENOMIC DNA]</scope>
    <source>
        <strain evidence="1 2">ATCC 9812</strain>
    </source>
</reference>
<sequence>MTVVHDAWSTLQTRSHVLHESSKGDFLLNQRWNHVLSVLANFFARAFLYQKIERILL</sequence>
<organism evidence="1 2">
    <name type="scientific">Streptococcus equinus ATCC 9812</name>
    <dbReference type="NCBI Taxonomy" id="525379"/>
    <lineage>
        <taxon>Bacteria</taxon>
        <taxon>Bacillati</taxon>
        <taxon>Bacillota</taxon>
        <taxon>Bacilli</taxon>
        <taxon>Lactobacillales</taxon>
        <taxon>Streptococcaceae</taxon>
        <taxon>Streptococcus</taxon>
    </lineage>
</organism>